<comment type="subcellular location">
    <subcellularLocation>
        <location evidence="1">Secreted</location>
        <location evidence="1">Extracellular space</location>
        <location evidence="1">Apoplast</location>
    </subcellularLocation>
</comment>
<dbReference type="EMBL" id="SPHZ02000008">
    <property type="protein sequence ID" value="KAF0902527.1"/>
    <property type="molecule type" value="Genomic_DNA"/>
</dbReference>
<dbReference type="Proteomes" id="UP000479710">
    <property type="component" value="Unassembled WGS sequence"/>
</dbReference>
<comment type="similarity">
    <text evidence="1">Belongs to the plant dirigent protein family.</text>
</comment>
<dbReference type="InterPro" id="IPR004265">
    <property type="entry name" value="Dirigent"/>
</dbReference>
<dbReference type="GO" id="GO:0048046">
    <property type="term" value="C:apoplast"/>
    <property type="evidence" value="ECO:0007669"/>
    <property type="project" value="UniProtKB-SubCell"/>
</dbReference>
<dbReference type="OrthoDB" id="1864232at2759"/>
<gene>
    <name evidence="2" type="ORF">E2562_017925</name>
</gene>
<evidence type="ECO:0000313" key="2">
    <source>
        <dbReference type="EMBL" id="KAF0902527.1"/>
    </source>
</evidence>
<dbReference type="AlphaFoldDB" id="A0A6G1CR03"/>
<proteinExistence type="inferred from homology"/>
<organism evidence="2 3">
    <name type="scientific">Oryza meyeriana var. granulata</name>
    <dbReference type="NCBI Taxonomy" id="110450"/>
    <lineage>
        <taxon>Eukaryota</taxon>
        <taxon>Viridiplantae</taxon>
        <taxon>Streptophyta</taxon>
        <taxon>Embryophyta</taxon>
        <taxon>Tracheophyta</taxon>
        <taxon>Spermatophyta</taxon>
        <taxon>Magnoliopsida</taxon>
        <taxon>Liliopsida</taxon>
        <taxon>Poales</taxon>
        <taxon>Poaceae</taxon>
        <taxon>BOP clade</taxon>
        <taxon>Oryzoideae</taxon>
        <taxon>Oryzeae</taxon>
        <taxon>Oryzinae</taxon>
        <taxon>Oryza</taxon>
        <taxon>Oryza meyeriana</taxon>
    </lineage>
</organism>
<reference evidence="2 3" key="1">
    <citation type="submission" date="2019-11" db="EMBL/GenBank/DDBJ databases">
        <title>Whole genome sequence of Oryza granulata.</title>
        <authorList>
            <person name="Li W."/>
        </authorList>
    </citation>
    <scope>NUCLEOTIDE SEQUENCE [LARGE SCALE GENOMIC DNA]</scope>
    <source>
        <strain evidence="3">cv. Menghai</strain>
        <tissue evidence="2">Leaf</tissue>
    </source>
</reference>
<keyword evidence="1" id="KW-0964">Secreted</keyword>
<comment type="subunit">
    <text evidence="1">Homodimer.</text>
</comment>
<accession>A0A6G1CR03</accession>
<sequence length="61" mass="6749">MYVSSDQAQIGLLMAMNSMLTGGPYNGRVITVLGINHILEDVREMPIIGGYVQAHTYFVDF</sequence>
<protein>
    <recommendedName>
        <fullName evidence="1">Dirigent protein</fullName>
    </recommendedName>
</protein>
<comment type="function">
    <text evidence="1">Dirigent proteins impart stereoselectivity on the phenoxy radical-coupling reaction, yielding optically active lignans from two molecules of coniferyl alcohol in the biosynthesis of lignans, flavonolignans, and alkaloids and thus plays a central role in plant secondary metabolism.</text>
</comment>
<comment type="caution">
    <text evidence="2">The sequence shown here is derived from an EMBL/GenBank/DDBJ whole genome shotgun (WGS) entry which is preliminary data.</text>
</comment>
<evidence type="ECO:0000256" key="1">
    <source>
        <dbReference type="RuleBase" id="RU363099"/>
    </source>
</evidence>
<dbReference type="PANTHER" id="PTHR21495">
    <property type="entry name" value="NUCLEOPORIN-RELATED"/>
    <property type="match status" value="1"/>
</dbReference>
<keyword evidence="1" id="KW-0052">Apoplast</keyword>
<name>A0A6G1CR03_9ORYZ</name>
<keyword evidence="3" id="KW-1185">Reference proteome</keyword>
<evidence type="ECO:0000313" key="3">
    <source>
        <dbReference type="Proteomes" id="UP000479710"/>
    </source>
</evidence>
<dbReference type="Pfam" id="PF03018">
    <property type="entry name" value="Dirigent"/>
    <property type="match status" value="1"/>
</dbReference>